<proteinExistence type="predicted"/>
<evidence type="ECO:0000313" key="3">
    <source>
        <dbReference type="EMBL" id="ELU39521.1"/>
    </source>
</evidence>
<dbReference type="InterPro" id="IPR048746">
    <property type="entry name" value="CCL2-like_lectin"/>
</dbReference>
<dbReference type="Gene3D" id="2.80.10.50">
    <property type="match status" value="1"/>
</dbReference>
<comment type="caution">
    <text evidence="3">The sequence shown here is derived from an EMBL/GenBank/DDBJ whole genome shotgun (WGS) entry which is preliminary data.</text>
</comment>
<reference evidence="3 4" key="1">
    <citation type="journal article" date="2013" name="Nat. Commun.">
        <title>The evolution and pathogenic mechanisms of the rice sheath blight pathogen.</title>
        <authorList>
            <person name="Zheng A."/>
            <person name="Lin R."/>
            <person name="Xu L."/>
            <person name="Qin P."/>
            <person name="Tang C."/>
            <person name="Ai P."/>
            <person name="Zhang D."/>
            <person name="Liu Y."/>
            <person name="Sun Z."/>
            <person name="Feng H."/>
            <person name="Wang Y."/>
            <person name="Chen Y."/>
            <person name="Liang X."/>
            <person name="Fu R."/>
            <person name="Li Q."/>
            <person name="Zhang J."/>
            <person name="Yu X."/>
            <person name="Xie Z."/>
            <person name="Ding L."/>
            <person name="Guan P."/>
            <person name="Tang J."/>
            <person name="Liang Y."/>
            <person name="Wang S."/>
            <person name="Deng Q."/>
            <person name="Li S."/>
            <person name="Zhu J."/>
            <person name="Wang L."/>
            <person name="Liu H."/>
            <person name="Li P."/>
        </authorList>
    </citation>
    <scope>NUCLEOTIDE SEQUENCE [LARGE SCALE GENOMIC DNA]</scope>
    <source>
        <strain evidence="4">AG-1 IA</strain>
    </source>
</reference>
<evidence type="ECO:0000313" key="4">
    <source>
        <dbReference type="Proteomes" id="UP000011668"/>
    </source>
</evidence>
<dbReference type="OrthoDB" id="5271368at2759"/>
<name>L8WMY7_THACA</name>
<dbReference type="Proteomes" id="UP000011668">
    <property type="component" value="Unassembled WGS sequence"/>
</dbReference>
<gene>
    <name evidence="3" type="ORF">AG1IA_06445</name>
</gene>
<evidence type="ECO:0000256" key="1">
    <source>
        <dbReference type="SAM" id="MobiDB-lite"/>
    </source>
</evidence>
<sequence>MSSDSKFQLPPGDYAIVNRVNASDGKRLALTFNGDGKNVTVTPFDSSSVNQQFVLQACSTSSPRATQSSKLHWAQLSMSAPLETTSLVLLKTAPGGASKTETRRPRGAFTSPHRAPR</sequence>
<accession>L8WMY7</accession>
<dbReference type="Pfam" id="PF21595">
    <property type="entry name" value="CCL2-like"/>
    <property type="match status" value="1"/>
</dbReference>
<dbReference type="HOGENOM" id="CLU_2086414_0_0_1"/>
<evidence type="ECO:0000259" key="2">
    <source>
        <dbReference type="Pfam" id="PF21595"/>
    </source>
</evidence>
<protein>
    <recommendedName>
        <fullName evidence="2">CCL2-like lectin domain-containing protein</fullName>
    </recommendedName>
</protein>
<feature type="region of interest" description="Disordered" evidence="1">
    <location>
        <begin position="93"/>
        <end position="117"/>
    </location>
</feature>
<dbReference type="EMBL" id="AFRT01001735">
    <property type="protein sequence ID" value="ELU39521.1"/>
    <property type="molecule type" value="Genomic_DNA"/>
</dbReference>
<feature type="domain" description="CCL2-like lectin" evidence="2">
    <location>
        <begin position="12"/>
        <end position="73"/>
    </location>
</feature>
<organism evidence="3 4">
    <name type="scientific">Thanatephorus cucumeris (strain AG1-IA)</name>
    <name type="common">Rice sheath blight fungus</name>
    <name type="synonym">Rhizoctonia solani</name>
    <dbReference type="NCBI Taxonomy" id="983506"/>
    <lineage>
        <taxon>Eukaryota</taxon>
        <taxon>Fungi</taxon>
        <taxon>Dikarya</taxon>
        <taxon>Basidiomycota</taxon>
        <taxon>Agaricomycotina</taxon>
        <taxon>Agaricomycetes</taxon>
        <taxon>Cantharellales</taxon>
        <taxon>Ceratobasidiaceae</taxon>
        <taxon>Rhizoctonia</taxon>
        <taxon>Rhizoctonia solani AG-1</taxon>
    </lineage>
</organism>
<keyword evidence="4" id="KW-1185">Reference proteome</keyword>
<dbReference type="AlphaFoldDB" id="L8WMY7"/>